<gene>
    <name evidence="2" type="ORF">JCM21714_1534</name>
</gene>
<reference evidence="2 3" key="1">
    <citation type="journal article" date="2014" name="Genome Announc.">
        <title>Draft Genome Sequence of the Boron-Tolerant and Moderately Halotolerant Bacterium Gracilibacillus boraciitolerans JCM 21714T.</title>
        <authorList>
            <person name="Ahmed I."/>
            <person name="Oshima K."/>
            <person name="Suda W."/>
            <person name="Kitamura K."/>
            <person name="Iida T."/>
            <person name="Ohmori Y."/>
            <person name="Fujiwara T."/>
            <person name="Hattori M."/>
            <person name="Ohkuma M."/>
        </authorList>
    </citation>
    <scope>NUCLEOTIDE SEQUENCE [LARGE SCALE GENOMIC DNA]</scope>
    <source>
        <strain evidence="2 3">JCM 21714</strain>
    </source>
</reference>
<proteinExistence type="predicted"/>
<accession>W4VI82</accession>
<dbReference type="SUPFAM" id="SSF68912">
    <property type="entry name" value="Rho N-terminal domain-like"/>
    <property type="match status" value="1"/>
</dbReference>
<dbReference type="EMBL" id="BAVS01000005">
    <property type="protein sequence ID" value="GAE92528.1"/>
    <property type="molecule type" value="Genomic_DNA"/>
</dbReference>
<dbReference type="InterPro" id="IPR011112">
    <property type="entry name" value="Rho-like_N"/>
</dbReference>
<sequence>MSEVTISELESLTLKELYARAKEYKVSYYAKLTKRELIFSILKAQAEKKWLSVYGWCPGNYSDGRVWLLTSY</sequence>
<dbReference type="Proteomes" id="UP000019102">
    <property type="component" value="Unassembled WGS sequence"/>
</dbReference>
<dbReference type="GO" id="GO:0006353">
    <property type="term" value="P:DNA-templated transcription termination"/>
    <property type="evidence" value="ECO:0007669"/>
    <property type="project" value="InterPro"/>
</dbReference>
<dbReference type="eggNOG" id="COG1158">
    <property type="taxonomic scope" value="Bacteria"/>
</dbReference>
<evidence type="ECO:0000259" key="1">
    <source>
        <dbReference type="SMART" id="SM00959"/>
    </source>
</evidence>
<dbReference type="Pfam" id="PF07498">
    <property type="entry name" value="Rho_N"/>
    <property type="match status" value="1"/>
</dbReference>
<dbReference type="Gene3D" id="1.10.720.10">
    <property type="match status" value="1"/>
</dbReference>
<evidence type="ECO:0000313" key="3">
    <source>
        <dbReference type="Proteomes" id="UP000019102"/>
    </source>
</evidence>
<evidence type="ECO:0000313" key="2">
    <source>
        <dbReference type="EMBL" id="GAE92528.1"/>
    </source>
</evidence>
<organism evidence="2 3">
    <name type="scientific">Gracilibacillus boraciitolerans JCM 21714</name>
    <dbReference type="NCBI Taxonomy" id="1298598"/>
    <lineage>
        <taxon>Bacteria</taxon>
        <taxon>Bacillati</taxon>
        <taxon>Bacillota</taxon>
        <taxon>Bacilli</taxon>
        <taxon>Bacillales</taxon>
        <taxon>Bacillaceae</taxon>
        <taxon>Gracilibacillus</taxon>
    </lineage>
</organism>
<protein>
    <submittedName>
        <fullName evidence="2">Transcription termination factor Rho</fullName>
    </submittedName>
</protein>
<name>W4VI82_9BACI</name>
<feature type="domain" description="Rho termination factor-like N-terminal" evidence="1">
    <location>
        <begin position="8"/>
        <end position="50"/>
    </location>
</feature>
<dbReference type="STRING" id="1298598.JCM21714_1534"/>
<keyword evidence="3" id="KW-1185">Reference proteome</keyword>
<dbReference type="InterPro" id="IPR036269">
    <property type="entry name" value="Rho_N_sf"/>
</dbReference>
<comment type="caution">
    <text evidence="2">The sequence shown here is derived from an EMBL/GenBank/DDBJ whole genome shotgun (WGS) entry which is preliminary data.</text>
</comment>
<dbReference type="AlphaFoldDB" id="W4VI82"/>
<dbReference type="SMART" id="SM00959">
    <property type="entry name" value="Rho_N"/>
    <property type="match status" value="1"/>
</dbReference>